<organism evidence="1 2">
    <name type="scientific">Cecembia rubra</name>
    <dbReference type="NCBI Taxonomy" id="1485585"/>
    <lineage>
        <taxon>Bacteria</taxon>
        <taxon>Pseudomonadati</taxon>
        <taxon>Bacteroidota</taxon>
        <taxon>Cytophagia</taxon>
        <taxon>Cytophagales</taxon>
        <taxon>Cyclobacteriaceae</taxon>
        <taxon>Cecembia</taxon>
    </lineage>
</organism>
<sequence length="120" mass="13280">MIVTFSLFYPVKSQDLKPEKSKPELSLEGMLGVSFGKDFYAMNVGGPALFLVINENVKVGIGALPSIYVLNGKTGARLGVSPRVDFKNLVLIAPFFHKDTSDEWIWSVGLGYKFHKKQAK</sequence>
<evidence type="ECO:0000313" key="2">
    <source>
        <dbReference type="Proteomes" id="UP000240708"/>
    </source>
</evidence>
<evidence type="ECO:0008006" key="3">
    <source>
        <dbReference type="Google" id="ProtNLM"/>
    </source>
</evidence>
<dbReference type="EMBL" id="PYGF01000001">
    <property type="protein sequence ID" value="PSL07228.1"/>
    <property type="molecule type" value="Genomic_DNA"/>
</dbReference>
<name>A0A2P8ECN0_9BACT</name>
<evidence type="ECO:0000313" key="1">
    <source>
        <dbReference type="EMBL" id="PSL07228.1"/>
    </source>
</evidence>
<protein>
    <recommendedName>
        <fullName evidence="3">Outer membrane protein with beta-barrel domain</fullName>
    </recommendedName>
</protein>
<reference evidence="1 2" key="1">
    <citation type="submission" date="2018-03" db="EMBL/GenBank/DDBJ databases">
        <title>Genomic Encyclopedia of Archaeal and Bacterial Type Strains, Phase II (KMG-II): from individual species to whole genera.</title>
        <authorList>
            <person name="Goeker M."/>
        </authorList>
    </citation>
    <scope>NUCLEOTIDE SEQUENCE [LARGE SCALE GENOMIC DNA]</scope>
    <source>
        <strain evidence="1 2">DSM 28057</strain>
    </source>
</reference>
<proteinExistence type="predicted"/>
<accession>A0A2P8ECN0</accession>
<gene>
    <name evidence="1" type="ORF">CLV48_101158</name>
</gene>
<dbReference type="Proteomes" id="UP000240708">
    <property type="component" value="Unassembled WGS sequence"/>
</dbReference>
<dbReference type="AlphaFoldDB" id="A0A2P8ECN0"/>
<keyword evidence="2" id="KW-1185">Reference proteome</keyword>
<comment type="caution">
    <text evidence="1">The sequence shown here is derived from an EMBL/GenBank/DDBJ whole genome shotgun (WGS) entry which is preliminary data.</text>
</comment>